<dbReference type="Gene3D" id="3.40.630.30">
    <property type="match status" value="1"/>
</dbReference>
<sequence>MGELRLLPCEPSDAAEILAGQFAAFSTPSEPFFFVLFPETEERERAVKRTLDWWLQDESAKYMKVVDVETGEIVSAAKWCIYDNPLTEEQMLERIHVDWHVDADTNEWAEHLIQWIHQNRLKRTKGQRCCVIWSHLLSWISGHFLSKEGTIHEYTTDPHSVLDMMTTHPKHQYRGAGSMLVKWGTDIADSMGVESFIEGTIVARRLYEKNGFVVTPDDWLQVPVPDKWKSRPEIKFFFYERSPKEQLVKG</sequence>
<reference evidence="2 3" key="1">
    <citation type="submission" date="2018-05" db="EMBL/GenBank/DDBJ databases">
        <title>Genome sequencing and assembly of the regulated plant pathogen Lachnellula willkommii and related sister species for the development of diagnostic species identification markers.</title>
        <authorList>
            <person name="Giroux E."/>
            <person name="Bilodeau G."/>
        </authorList>
    </citation>
    <scope>NUCLEOTIDE SEQUENCE [LARGE SCALE GENOMIC DNA]</scope>
    <source>
        <strain evidence="2 3">CBS 268.59</strain>
    </source>
</reference>
<evidence type="ECO:0000259" key="1">
    <source>
        <dbReference type="PROSITE" id="PS51186"/>
    </source>
</evidence>
<dbReference type="Pfam" id="PF00583">
    <property type="entry name" value="Acetyltransf_1"/>
    <property type="match status" value="1"/>
</dbReference>
<keyword evidence="3" id="KW-1185">Reference proteome</keyword>
<comment type="caution">
    <text evidence="2">The sequence shown here is derived from an EMBL/GenBank/DDBJ whole genome shotgun (WGS) entry which is preliminary data.</text>
</comment>
<dbReference type="SUPFAM" id="SSF55729">
    <property type="entry name" value="Acyl-CoA N-acyltransferases (Nat)"/>
    <property type="match status" value="1"/>
</dbReference>
<dbReference type="OrthoDB" id="410198at2759"/>
<proteinExistence type="predicted"/>
<feature type="domain" description="N-acetyltransferase" evidence="1">
    <location>
        <begin position="79"/>
        <end position="245"/>
    </location>
</feature>
<gene>
    <name evidence="2" type="ORF">LSUE1_G004408</name>
</gene>
<accession>A0A8T9C793</accession>
<dbReference type="InterPro" id="IPR000182">
    <property type="entry name" value="GNAT_dom"/>
</dbReference>
<dbReference type="InterPro" id="IPR016181">
    <property type="entry name" value="Acyl_CoA_acyltransferase"/>
</dbReference>
<dbReference type="Proteomes" id="UP000469558">
    <property type="component" value="Unassembled WGS sequence"/>
</dbReference>
<dbReference type="AlphaFoldDB" id="A0A8T9C793"/>
<dbReference type="PANTHER" id="PTHR42791">
    <property type="entry name" value="GNAT FAMILY ACETYLTRANSFERASE"/>
    <property type="match status" value="1"/>
</dbReference>
<protein>
    <recommendedName>
        <fullName evidence="1">N-acetyltransferase domain-containing protein</fullName>
    </recommendedName>
</protein>
<evidence type="ECO:0000313" key="3">
    <source>
        <dbReference type="Proteomes" id="UP000469558"/>
    </source>
</evidence>
<name>A0A8T9C793_9HELO</name>
<organism evidence="2 3">
    <name type="scientific">Lachnellula suecica</name>
    <dbReference type="NCBI Taxonomy" id="602035"/>
    <lineage>
        <taxon>Eukaryota</taxon>
        <taxon>Fungi</taxon>
        <taxon>Dikarya</taxon>
        <taxon>Ascomycota</taxon>
        <taxon>Pezizomycotina</taxon>
        <taxon>Leotiomycetes</taxon>
        <taxon>Helotiales</taxon>
        <taxon>Lachnaceae</taxon>
        <taxon>Lachnellula</taxon>
    </lineage>
</organism>
<dbReference type="EMBL" id="QGMK01000470">
    <property type="protein sequence ID" value="TVY81501.1"/>
    <property type="molecule type" value="Genomic_DNA"/>
</dbReference>
<dbReference type="PANTHER" id="PTHR42791:SF14">
    <property type="entry name" value="N-ACETYLTRANSFERASE DOMAIN-CONTAINING PROTEIN"/>
    <property type="match status" value="1"/>
</dbReference>
<dbReference type="PROSITE" id="PS51186">
    <property type="entry name" value="GNAT"/>
    <property type="match status" value="1"/>
</dbReference>
<evidence type="ECO:0000313" key="2">
    <source>
        <dbReference type="EMBL" id="TVY81501.1"/>
    </source>
</evidence>
<dbReference type="GO" id="GO:0016747">
    <property type="term" value="F:acyltransferase activity, transferring groups other than amino-acyl groups"/>
    <property type="evidence" value="ECO:0007669"/>
    <property type="project" value="InterPro"/>
</dbReference>
<dbReference type="InterPro" id="IPR052523">
    <property type="entry name" value="Trichothecene_AcTrans"/>
</dbReference>